<dbReference type="Gene3D" id="1.10.10.10">
    <property type="entry name" value="Winged helix-like DNA-binding domain superfamily/Winged helix DNA-binding domain"/>
    <property type="match status" value="1"/>
</dbReference>
<evidence type="ECO:0000313" key="2">
    <source>
        <dbReference type="EMBL" id="MFD0999105.1"/>
    </source>
</evidence>
<proteinExistence type="predicted"/>
<dbReference type="RefSeq" id="WP_377576954.1">
    <property type="nucleotide sequence ID" value="NZ_JBHTKA010000001.1"/>
</dbReference>
<sequence>MYSKELLKGTLTAIILKLLADHEKMYGYEISQHVKELTGGKIHLKDGSLYPALQKMTADGLLSYKEEYIGKRVRKYYFLTKKGQKEKIAYLEELKDFIGTLNKIVFPQLKSI</sequence>
<dbReference type="Proteomes" id="UP001597112">
    <property type="component" value="Unassembled WGS sequence"/>
</dbReference>
<evidence type="ECO:0000313" key="3">
    <source>
        <dbReference type="Proteomes" id="UP001597112"/>
    </source>
</evidence>
<keyword evidence="3" id="KW-1185">Reference proteome</keyword>
<dbReference type="PANTHER" id="PTHR33169">
    <property type="entry name" value="PADR-FAMILY TRANSCRIPTIONAL REGULATOR"/>
    <property type="match status" value="1"/>
</dbReference>
<dbReference type="PANTHER" id="PTHR33169:SF14">
    <property type="entry name" value="TRANSCRIPTIONAL REGULATOR RV3488"/>
    <property type="match status" value="1"/>
</dbReference>
<dbReference type="SUPFAM" id="SSF46785">
    <property type="entry name" value="Winged helix' DNA-binding domain"/>
    <property type="match status" value="1"/>
</dbReference>
<evidence type="ECO:0000259" key="1">
    <source>
        <dbReference type="Pfam" id="PF03551"/>
    </source>
</evidence>
<dbReference type="InterPro" id="IPR036388">
    <property type="entry name" value="WH-like_DNA-bd_sf"/>
</dbReference>
<dbReference type="EMBL" id="JBHTKA010000001">
    <property type="protein sequence ID" value="MFD0999105.1"/>
    <property type="molecule type" value="Genomic_DNA"/>
</dbReference>
<gene>
    <name evidence="2" type="ORF">ACFQ21_07295</name>
</gene>
<name>A0ABW3K106_9BACT</name>
<reference evidence="3" key="1">
    <citation type="journal article" date="2019" name="Int. J. Syst. Evol. Microbiol.">
        <title>The Global Catalogue of Microorganisms (GCM) 10K type strain sequencing project: providing services to taxonomists for standard genome sequencing and annotation.</title>
        <authorList>
            <consortium name="The Broad Institute Genomics Platform"/>
            <consortium name="The Broad Institute Genome Sequencing Center for Infectious Disease"/>
            <person name="Wu L."/>
            <person name="Ma J."/>
        </authorList>
    </citation>
    <scope>NUCLEOTIDE SEQUENCE [LARGE SCALE GENOMIC DNA]</scope>
    <source>
        <strain evidence="3">CCUG 58938</strain>
    </source>
</reference>
<dbReference type="Pfam" id="PF03551">
    <property type="entry name" value="PadR"/>
    <property type="match status" value="1"/>
</dbReference>
<dbReference type="InterPro" id="IPR005149">
    <property type="entry name" value="Tscrpt_reg_PadR_N"/>
</dbReference>
<organism evidence="2 3">
    <name type="scientific">Ohtaekwangia kribbensis</name>
    <dbReference type="NCBI Taxonomy" id="688913"/>
    <lineage>
        <taxon>Bacteria</taxon>
        <taxon>Pseudomonadati</taxon>
        <taxon>Bacteroidota</taxon>
        <taxon>Cytophagia</taxon>
        <taxon>Cytophagales</taxon>
        <taxon>Fulvivirgaceae</taxon>
        <taxon>Ohtaekwangia</taxon>
    </lineage>
</organism>
<dbReference type="InterPro" id="IPR036390">
    <property type="entry name" value="WH_DNA-bd_sf"/>
</dbReference>
<protein>
    <submittedName>
        <fullName evidence="2">PadR family transcriptional regulator</fullName>
    </submittedName>
</protein>
<dbReference type="InterPro" id="IPR052509">
    <property type="entry name" value="Metal_resp_DNA-bind_regulator"/>
</dbReference>
<accession>A0ABW3K106</accession>
<comment type="caution">
    <text evidence="2">The sequence shown here is derived from an EMBL/GenBank/DDBJ whole genome shotgun (WGS) entry which is preliminary data.</text>
</comment>
<feature type="domain" description="Transcription regulator PadR N-terminal" evidence="1">
    <location>
        <begin position="15"/>
        <end position="86"/>
    </location>
</feature>